<sequence length="179" mass="20198">MTDKAEESAVGARSQMKRPGKPIIPPPCKRTLRMTLLSAKKGSEGASHPRGSAMSLEDDDPRVRAMSVSEVLPDKLPMPMEINIEIKEQLKKAIQQFGGHKIYILNMKKMLKLLEGAQVPPELWRKYVVYAMKEAARFQRQDVISHLENQDVLDTLESDHFLNKDIHTPNLNSPQGSDQ</sequence>
<comment type="caution">
    <text evidence="3">The sequence shown here is derived from an EMBL/GenBank/DDBJ whole genome shotgun (WGS) entry which is preliminary data.</text>
</comment>
<protein>
    <submittedName>
        <fullName evidence="3">(raccoon dog) hypothetical protein</fullName>
    </submittedName>
</protein>
<feature type="region of interest" description="Disordered" evidence="1">
    <location>
        <begin position="1"/>
        <end position="58"/>
    </location>
</feature>
<dbReference type="AlphaFoldDB" id="A0A811Z248"/>
<name>A0A811Z248_NYCPR</name>
<dbReference type="InterPro" id="IPR029307">
    <property type="entry name" value="INT_SG_DDX_CT_C"/>
</dbReference>
<evidence type="ECO:0000313" key="4">
    <source>
        <dbReference type="Proteomes" id="UP000645828"/>
    </source>
</evidence>
<proteinExistence type="predicted"/>
<feature type="domain" description="INTS6/SAGE1/DDX26B/CT45 C-terminal" evidence="2">
    <location>
        <begin position="81"/>
        <end position="149"/>
    </location>
</feature>
<organism evidence="3 4">
    <name type="scientific">Nyctereutes procyonoides</name>
    <name type="common">Raccoon dog</name>
    <name type="synonym">Canis procyonoides</name>
    <dbReference type="NCBI Taxonomy" id="34880"/>
    <lineage>
        <taxon>Eukaryota</taxon>
        <taxon>Metazoa</taxon>
        <taxon>Chordata</taxon>
        <taxon>Craniata</taxon>
        <taxon>Vertebrata</taxon>
        <taxon>Euteleostomi</taxon>
        <taxon>Mammalia</taxon>
        <taxon>Eutheria</taxon>
        <taxon>Laurasiatheria</taxon>
        <taxon>Carnivora</taxon>
        <taxon>Caniformia</taxon>
        <taxon>Canidae</taxon>
        <taxon>Nyctereutes</taxon>
    </lineage>
</organism>
<evidence type="ECO:0000259" key="2">
    <source>
        <dbReference type="Pfam" id="PF15300"/>
    </source>
</evidence>
<dbReference type="Pfam" id="PF15300">
    <property type="entry name" value="INT_SG_DDX_CT_C"/>
    <property type="match status" value="1"/>
</dbReference>
<dbReference type="EMBL" id="CAJHUB010000754">
    <property type="protein sequence ID" value="CAD7682786.1"/>
    <property type="molecule type" value="Genomic_DNA"/>
</dbReference>
<gene>
    <name evidence="3" type="ORF">NYPRO_LOCUS15578</name>
</gene>
<evidence type="ECO:0000313" key="3">
    <source>
        <dbReference type="EMBL" id="CAD7682786.1"/>
    </source>
</evidence>
<accession>A0A811Z248</accession>
<evidence type="ECO:0000256" key="1">
    <source>
        <dbReference type="SAM" id="MobiDB-lite"/>
    </source>
</evidence>
<dbReference type="Proteomes" id="UP000645828">
    <property type="component" value="Unassembled WGS sequence"/>
</dbReference>
<reference evidence="3" key="1">
    <citation type="submission" date="2020-12" db="EMBL/GenBank/DDBJ databases">
        <authorList>
            <consortium name="Molecular Ecology Group"/>
        </authorList>
    </citation>
    <scope>NUCLEOTIDE SEQUENCE</scope>
    <source>
        <strain evidence="3">TBG_1078</strain>
    </source>
</reference>
<keyword evidence="4" id="KW-1185">Reference proteome</keyword>